<proteinExistence type="predicted"/>
<sequence>MPDDHTTTLSTPRGLVAITGRAGAARRAAAHREFLADHWAELSAAAFEGYRRHGAGAVVLWRDAAPRRFRPRPFEPERLWYTTQIHAIPGTSSEDFDGWEARQLEAYDPQAEGLVVFVEGGALAGYRVAGDPAPPDALRQSRARMN</sequence>
<gene>
    <name evidence="1" type="ORF">RM540_03325</name>
</gene>
<name>A0ABU3BN87_9BACT</name>
<evidence type="ECO:0000313" key="1">
    <source>
        <dbReference type="EMBL" id="MDT0630767.1"/>
    </source>
</evidence>
<protein>
    <submittedName>
        <fullName evidence="1">Uncharacterized protein</fullName>
    </submittedName>
</protein>
<keyword evidence="2" id="KW-1185">Reference proteome</keyword>
<comment type="caution">
    <text evidence="1">The sequence shown here is derived from an EMBL/GenBank/DDBJ whole genome shotgun (WGS) entry which is preliminary data.</text>
</comment>
<dbReference type="Proteomes" id="UP001267426">
    <property type="component" value="Unassembled WGS sequence"/>
</dbReference>
<organism evidence="1 2">
    <name type="scientific">Rubrivirga litoralis</name>
    <dbReference type="NCBI Taxonomy" id="3075598"/>
    <lineage>
        <taxon>Bacteria</taxon>
        <taxon>Pseudomonadati</taxon>
        <taxon>Rhodothermota</taxon>
        <taxon>Rhodothermia</taxon>
        <taxon>Rhodothermales</taxon>
        <taxon>Rubricoccaceae</taxon>
        <taxon>Rubrivirga</taxon>
    </lineage>
</organism>
<evidence type="ECO:0000313" key="2">
    <source>
        <dbReference type="Proteomes" id="UP001267426"/>
    </source>
</evidence>
<dbReference type="EMBL" id="JAVRHT010000004">
    <property type="protein sequence ID" value="MDT0630767.1"/>
    <property type="molecule type" value="Genomic_DNA"/>
</dbReference>
<dbReference type="RefSeq" id="WP_311662100.1">
    <property type="nucleotide sequence ID" value="NZ_JAVRHT010000004.1"/>
</dbReference>
<accession>A0ABU3BN87</accession>
<reference evidence="1 2" key="1">
    <citation type="submission" date="2023-09" db="EMBL/GenBank/DDBJ databases">
        <authorList>
            <person name="Rey-Velasco X."/>
        </authorList>
    </citation>
    <scope>NUCLEOTIDE SEQUENCE [LARGE SCALE GENOMIC DNA]</scope>
    <source>
        <strain evidence="1 2">F394</strain>
    </source>
</reference>